<dbReference type="EMBL" id="JQCQ01000011">
    <property type="protein sequence ID" value="KRO25376.1"/>
    <property type="molecule type" value="Genomic_DNA"/>
</dbReference>
<name>A0A0R2NLW4_9LACO</name>
<gene>
    <name evidence="1" type="ORF">IV88_GL000213</name>
</gene>
<dbReference type="InterPro" id="IPR003607">
    <property type="entry name" value="HD/PDEase_dom"/>
</dbReference>
<dbReference type="Proteomes" id="UP000051249">
    <property type="component" value="Unassembled WGS sequence"/>
</dbReference>
<dbReference type="SUPFAM" id="SSF109604">
    <property type="entry name" value="HD-domain/PDEase-like"/>
    <property type="match status" value="1"/>
</dbReference>
<comment type="caution">
    <text evidence="1">The sequence shown here is derived from an EMBL/GenBank/DDBJ whole genome shotgun (WGS) entry which is preliminary data.</text>
</comment>
<organism evidence="1 2">
    <name type="scientific">Pediococcus argentinicus</name>
    <dbReference type="NCBI Taxonomy" id="480391"/>
    <lineage>
        <taxon>Bacteria</taxon>
        <taxon>Bacillati</taxon>
        <taxon>Bacillota</taxon>
        <taxon>Bacilli</taxon>
        <taxon>Lactobacillales</taxon>
        <taxon>Lactobacillaceae</taxon>
        <taxon>Pediococcus</taxon>
    </lineage>
</organism>
<dbReference type="RefSeq" id="WP_057798994.1">
    <property type="nucleotide sequence ID" value="NZ_BJZZ01000010.1"/>
</dbReference>
<protein>
    <recommendedName>
        <fullName evidence="3">HD superfamily hydrolase</fullName>
    </recommendedName>
</protein>
<proteinExistence type="predicted"/>
<evidence type="ECO:0000313" key="2">
    <source>
        <dbReference type="Proteomes" id="UP000051249"/>
    </source>
</evidence>
<reference evidence="1 2" key="1">
    <citation type="journal article" date="2015" name="Genome Announc.">
        <title>Expanding the biotechnology potential of lactobacilli through comparative genomics of 213 strains and associated genera.</title>
        <authorList>
            <person name="Sun Z."/>
            <person name="Harris H.M."/>
            <person name="McCann A."/>
            <person name="Guo C."/>
            <person name="Argimon S."/>
            <person name="Zhang W."/>
            <person name="Yang X."/>
            <person name="Jeffery I.B."/>
            <person name="Cooney J.C."/>
            <person name="Kagawa T.F."/>
            <person name="Liu W."/>
            <person name="Song Y."/>
            <person name="Salvetti E."/>
            <person name="Wrobel A."/>
            <person name="Rasinkangas P."/>
            <person name="Parkhill J."/>
            <person name="Rea M.C."/>
            <person name="O'Sullivan O."/>
            <person name="Ritari J."/>
            <person name="Douillard F.P."/>
            <person name="Paul Ross R."/>
            <person name="Yang R."/>
            <person name="Briner A.E."/>
            <person name="Felis G.E."/>
            <person name="de Vos W.M."/>
            <person name="Barrangou R."/>
            <person name="Klaenhammer T.R."/>
            <person name="Caufield P.W."/>
            <person name="Cui Y."/>
            <person name="Zhang H."/>
            <person name="O'Toole P.W."/>
        </authorList>
    </citation>
    <scope>NUCLEOTIDE SEQUENCE [LARGE SCALE GENOMIC DNA]</scope>
    <source>
        <strain evidence="1 2">DSM 23026</strain>
    </source>
</reference>
<evidence type="ECO:0008006" key="3">
    <source>
        <dbReference type="Google" id="ProtNLM"/>
    </source>
</evidence>
<keyword evidence="2" id="KW-1185">Reference proteome</keyword>
<accession>A0A0R2NLW4</accession>
<sequence length="162" mass="19043">MSLTDWKNDREYISLVSDLLNTKEVQKLNNYTQHHNGTRLEHSIDVSYESYRIAKRLHLDYKSVARAGLLHDLFYYDWRTTKFELGTHAYIHPRVALRNAEKITTLSPKEKDIILKHMWGATIAFPKYAESTIVSVVDDVQAVQEYFGHLRKKFQVKLAKFN</sequence>
<dbReference type="PATRIC" id="fig|480391.4.peg.216"/>
<dbReference type="AlphaFoldDB" id="A0A0R2NLW4"/>
<dbReference type="Gene3D" id="1.10.3210.10">
    <property type="entry name" value="Hypothetical protein af1432"/>
    <property type="match status" value="1"/>
</dbReference>
<evidence type="ECO:0000313" key="1">
    <source>
        <dbReference type="EMBL" id="KRO25376.1"/>
    </source>
</evidence>
<dbReference type="OrthoDB" id="360187at2"/>
<dbReference type="CDD" id="cd00077">
    <property type="entry name" value="HDc"/>
    <property type="match status" value="1"/>
</dbReference>